<dbReference type="Proteomes" id="UP000235145">
    <property type="component" value="Unassembled WGS sequence"/>
</dbReference>
<reference evidence="1 2" key="1">
    <citation type="journal article" date="2017" name="Nat. Commun.">
        <title>Genome assembly with in vitro proximity ligation data and whole-genome triplication in lettuce.</title>
        <authorList>
            <person name="Reyes-Chin-Wo S."/>
            <person name="Wang Z."/>
            <person name="Yang X."/>
            <person name="Kozik A."/>
            <person name="Arikit S."/>
            <person name="Song C."/>
            <person name="Xia L."/>
            <person name="Froenicke L."/>
            <person name="Lavelle D.O."/>
            <person name="Truco M.J."/>
            <person name="Xia R."/>
            <person name="Zhu S."/>
            <person name="Xu C."/>
            <person name="Xu H."/>
            <person name="Xu X."/>
            <person name="Cox K."/>
            <person name="Korf I."/>
            <person name="Meyers B.C."/>
            <person name="Michelmore R.W."/>
        </authorList>
    </citation>
    <scope>NUCLEOTIDE SEQUENCE [LARGE SCALE GENOMIC DNA]</scope>
    <source>
        <strain evidence="2">cv. Salinas</strain>
        <tissue evidence="1">Seedlings</tissue>
    </source>
</reference>
<sequence length="104" mass="12199">MREYGRLAIGSLKAFNEALIYKWRLRFLNGDNLLWVSLIKSCHGSDGGFSLSSYRSKLGIWMRVVNLVWNLHNNGKILFDSMRRQVGNSVSIRFWLDVWVEMLF</sequence>
<dbReference type="EMBL" id="NBSK02000001">
    <property type="protein sequence ID" value="KAJ0226436.1"/>
    <property type="molecule type" value="Genomic_DNA"/>
</dbReference>
<accession>A0A9R1WPU5</accession>
<protein>
    <recommendedName>
        <fullName evidence="3">Reverse transcriptase zinc-binding domain-containing protein</fullName>
    </recommendedName>
</protein>
<comment type="caution">
    <text evidence="1">The sequence shown here is derived from an EMBL/GenBank/DDBJ whole genome shotgun (WGS) entry which is preliminary data.</text>
</comment>
<name>A0A9R1WPU5_LACSA</name>
<dbReference type="AlphaFoldDB" id="A0A9R1WPU5"/>
<proteinExistence type="predicted"/>
<gene>
    <name evidence="1" type="ORF">LSAT_V11C100021980</name>
</gene>
<keyword evidence="2" id="KW-1185">Reference proteome</keyword>
<evidence type="ECO:0008006" key="3">
    <source>
        <dbReference type="Google" id="ProtNLM"/>
    </source>
</evidence>
<organism evidence="1 2">
    <name type="scientific">Lactuca sativa</name>
    <name type="common">Garden lettuce</name>
    <dbReference type="NCBI Taxonomy" id="4236"/>
    <lineage>
        <taxon>Eukaryota</taxon>
        <taxon>Viridiplantae</taxon>
        <taxon>Streptophyta</taxon>
        <taxon>Embryophyta</taxon>
        <taxon>Tracheophyta</taxon>
        <taxon>Spermatophyta</taxon>
        <taxon>Magnoliopsida</taxon>
        <taxon>eudicotyledons</taxon>
        <taxon>Gunneridae</taxon>
        <taxon>Pentapetalae</taxon>
        <taxon>asterids</taxon>
        <taxon>campanulids</taxon>
        <taxon>Asterales</taxon>
        <taxon>Asteraceae</taxon>
        <taxon>Cichorioideae</taxon>
        <taxon>Cichorieae</taxon>
        <taxon>Lactucinae</taxon>
        <taxon>Lactuca</taxon>
    </lineage>
</organism>
<evidence type="ECO:0000313" key="1">
    <source>
        <dbReference type="EMBL" id="KAJ0226436.1"/>
    </source>
</evidence>
<evidence type="ECO:0000313" key="2">
    <source>
        <dbReference type="Proteomes" id="UP000235145"/>
    </source>
</evidence>